<keyword evidence="2" id="KW-0238">DNA-binding</keyword>
<dbReference type="EMBL" id="NWSL01000001">
    <property type="protein sequence ID" value="PDS53868.1"/>
    <property type="molecule type" value="Genomic_DNA"/>
</dbReference>
<dbReference type="AlphaFoldDB" id="A0A3S0QCP0"/>
<evidence type="ECO:0000313" key="6">
    <source>
        <dbReference type="EMBL" id="PDS53868.1"/>
    </source>
</evidence>
<evidence type="ECO:0000313" key="9">
    <source>
        <dbReference type="Proteomes" id="UP000273611"/>
    </source>
</evidence>
<dbReference type="Proteomes" id="UP000219972">
    <property type="component" value="Unassembled WGS sequence"/>
</dbReference>
<reference evidence="7 9" key="1">
    <citation type="journal article" date="2015" name="Int. J. Syst. Evol. Microbiol.">
        <title>Rhizobium anhuiense sp. nov., isolated from effective nodules of Vicia faba and Pisum sativum.</title>
        <authorList>
            <person name="Zhang Y.J."/>
            <person name="Zheng W.T."/>
            <person name="Everall I."/>
            <person name="Young J.P."/>
            <person name="Zhang X.X."/>
            <person name="Tian C.F."/>
            <person name="Sui X.H."/>
            <person name="Wang E.T."/>
            <person name="Chen W.X."/>
        </authorList>
    </citation>
    <scope>NUCLEOTIDE SEQUENCE [LARGE SCALE GENOMIC DNA]</scope>
    <source>
        <strain evidence="7 9">CCBAU 23252</strain>
    </source>
</reference>
<dbReference type="PROSITE" id="PS01124">
    <property type="entry name" value="HTH_ARAC_FAMILY_2"/>
    <property type="match status" value="1"/>
</dbReference>
<keyword evidence="4" id="KW-1133">Transmembrane helix</keyword>
<keyword evidence="4" id="KW-0812">Transmembrane</keyword>
<dbReference type="InterPro" id="IPR009057">
    <property type="entry name" value="Homeodomain-like_sf"/>
</dbReference>
<dbReference type="GO" id="GO:0003700">
    <property type="term" value="F:DNA-binding transcription factor activity"/>
    <property type="evidence" value="ECO:0007669"/>
    <property type="project" value="InterPro"/>
</dbReference>
<dbReference type="Gene3D" id="1.10.10.60">
    <property type="entry name" value="Homeodomain-like"/>
    <property type="match status" value="1"/>
</dbReference>
<keyword evidence="3" id="KW-0804">Transcription</keyword>
<reference evidence="6 8" key="2">
    <citation type="submission" date="2017-09" db="EMBL/GenBank/DDBJ databases">
        <title>Comparative genomics of rhizobia isolated from Phaseolus vulgaris in China.</title>
        <authorList>
            <person name="Tong W."/>
        </authorList>
    </citation>
    <scope>NUCLEOTIDE SEQUENCE [LARGE SCALE GENOMIC DNA]</scope>
    <source>
        <strain evidence="6 8">Y27</strain>
    </source>
</reference>
<proteinExistence type="predicted"/>
<comment type="caution">
    <text evidence="7">The sequence shown here is derived from an EMBL/GenBank/DDBJ whole genome shotgun (WGS) entry which is preliminary data.</text>
</comment>
<dbReference type="Proteomes" id="UP000273611">
    <property type="component" value="Unassembled WGS sequence"/>
</dbReference>
<name>A0A3S0QCP0_9HYPH</name>
<keyword evidence="1" id="KW-0805">Transcription regulation</keyword>
<dbReference type="SMART" id="SM00342">
    <property type="entry name" value="HTH_ARAC"/>
    <property type="match status" value="1"/>
</dbReference>
<feature type="transmembrane region" description="Helical" evidence="4">
    <location>
        <begin position="178"/>
        <end position="198"/>
    </location>
</feature>
<evidence type="ECO:0000259" key="5">
    <source>
        <dbReference type="PROSITE" id="PS01124"/>
    </source>
</evidence>
<evidence type="ECO:0000256" key="2">
    <source>
        <dbReference type="ARBA" id="ARBA00023125"/>
    </source>
</evidence>
<feature type="transmembrane region" description="Helical" evidence="4">
    <location>
        <begin position="84"/>
        <end position="105"/>
    </location>
</feature>
<gene>
    <name evidence="6" type="ORF">CO662_03320</name>
    <name evidence="7" type="ORF">EEQ99_09510</name>
</gene>
<dbReference type="Pfam" id="PF12833">
    <property type="entry name" value="HTH_18"/>
    <property type="match status" value="1"/>
</dbReference>
<feature type="transmembrane region" description="Helical" evidence="4">
    <location>
        <begin position="210"/>
        <end position="230"/>
    </location>
</feature>
<dbReference type="PANTHER" id="PTHR43280:SF29">
    <property type="entry name" value="ARAC-FAMILY TRANSCRIPTIONAL REGULATOR"/>
    <property type="match status" value="1"/>
</dbReference>
<dbReference type="EMBL" id="RIBW01000002">
    <property type="protein sequence ID" value="RUM03405.1"/>
    <property type="molecule type" value="Genomic_DNA"/>
</dbReference>
<dbReference type="SUPFAM" id="SSF46689">
    <property type="entry name" value="Homeodomain-like"/>
    <property type="match status" value="1"/>
</dbReference>
<feature type="domain" description="HTH araC/xylS-type" evidence="5">
    <location>
        <begin position="252"/>
        <end position="357"/>
    </location>
</feature>
<sequence length="368" mass="39769">MMEVAPSEDLGNDGIYSSLRSHQAMLFIPLPFVVALLLLVLFVTVLKRDEEAAPNRPFLALILLSVLLSILSGLRWGYGVKAVGMIAPVIAAMVPPLAYAGVSRLVRTSRRSLPQRIALHAAPAAVILLLITFRREAIDIALVLVFIGYALAILLLMRPGADALRLAPFEGAVPAYRAIIFAAVALCLSAAVDIFVFLDFTWAHGEHAVTLISVSNLAVLVILGIAAAAASRSRAPAETVETASKSETTEDKETIATVDALMEARKLYRDANLNLDRLARKAGIPARQISAAINRAMDKNVSQYVNDYRIGDACRLLAGTEKSVTEVMFEVGFQTKSNFNREFRRVTDMTPLAWRQRKGGVGGSPASS</sequence>
<protein>
    <submittedName>
        <fullName evidence="7">AraC family transcriptional regulator</fullName>
    </submittedName>
</protein>
<evidence type="ECO:0000256" key="3">
    <source>
        <dbReference type="ARBA" id="ARBA00023163"/>
    </source>
</evidence>
<accession>A0A3S0QCP0</accession>
<feature type="transmembrane region" description="Helical" evidence="4">
    <location>
        <begin position="26"/>
        <end position="46"/>
    </location>
</feature>
<evidence type="ECO:0000313" key="7">
    <source>
        <dbReference type="EMBL" id="RUM03405.1"/>
    </source>
</evidence>
<dbReference type="GeneID" id="75220749"/>
<evidence type="ECO:0000256" key="1">
    <source>
        <dbReference type="ARBA" id="ARBA00023015"/>
    </source>
</evidence>
<dbReference type="GO" id="GO:0043565">
    <property type="term" value="F:sequence-specific DNA binding"/>
    <property type="evidence" value="ECO:0007669"/>
    <property type="project" value="InterPro"/>
</dbReference>
<organism evidence="7 9">
    <name type="scientific">Rhizobium anhuiense</name>
    <dbReference type="NCBI Taxonomy" id="1184720"/>
    <lineage>
        <taxon>Bacteria</taxon>
        <taxon>Pseudomonadati</taxon>
        <taxon>Pseudomonadota</taxon>
        <taxon>Alphaproteobacteria</taxon>
        <taxon>Hyphomicrobiales</taxon>
        <taxon>Rhizobiaceae</taxon>
        <taxon>Rhizobium/Agrobacterium group</taxon>
        <taxon>Rhizobium</taxon>
    </lineage>
</organism>
<feature type="transmembrane region" description="Helical" evidence="4">
    <location>
        <begin position="117"/>
        <end position="134"/>
    </location>
</feature>
<evidence type="ECO:0000256" key="4">
    <source>
        <dbReference type="SAM" id="Phobius"/>
    </source>
</evidence>
<feature type="transmembrane region" description="Helical" evidence="4">
    <location>
        <begin position="140"/>
        <end position="157"/>
    </location>
</feature>
<evidence type="ECO:0000313" key="8">
    <source>
        <dbReference type="Proteomes" id="UP000219972"/>
    </source>
</evidence>
<reference evidence="7" key="3">
    <citation type="submission" date="2018-11" db="EMBL/GenBank/DDBJ databases">
        <authorList>
            <person name="Huo Y."/>
        </authorList>
    </citation>
    <scope>NUCLEOTIDE SEQUENCE</scope>
    <source>
        <strain evidence="7">CCBAU 23252</strain>
    </source>
</reference>
<dbReference type="InterPro" id="IPR018060">
    <property type="entry name" value="HTH_AraC"/>
</dbReference>
<dbReference type="PANTHER" id="PTHR43280">
    <property type="entry name" value="ARAC-FAMILY TRANSCRIPTIONAL REGULATOR"/>
    <property type="match status" value="1"/>
</dbReference>
<dbReference type="RefSeq" id="WP_063475139.1">
    <property type="nucleotide sequence ID" value="NZ_BMFI01000001.1"/>
</dbReference>
<feature type="transmembrane region" description="Helical" evidence="4">
    <location>
        <begin position="58"/>
        <end position="78"/>
    </location>
</feature>
<keyword evidence="8" id="KW-1185">Reference proteome</keyword>
<keyword evidence="4" id="KW-0472">Membrane</keyword>